<dbReference type="RefSeq" id="WP_014783960.1">
    <property type="nucleotide sequence ID" value="NC_018014.1"/>
</dbReference>
<keyword evidence="2" id="KW-0238">DNA-binding</keyword>
<dbReference type="PANTHER" id="PTHR33154:SF18">
    <property type="entry name" value="ARSENICAL RESISTANCE OPERON REPRESSOR"/>
    <property type="match status" value="1"/>
</dbReference>
<proteinExistence type="predicted"/>
<name>I3ZAX3_TERRK</name>
<evidence type="ECO:0000256" key="3">
    <source>
        <dbReference type="ARBA" id="ARBA00023163"/>
    </source>
</evidence>
<organism evidence="5 6">
    <name type="scientific">Terriglobus roseus (strain DSM 18391 / NRRL B-41598 / KBS 63)</name>
    <dbReference type="NCBI Taxonomy" id="926566"/>
    <lineage>
        <taxon>Bacteria</taxon>
        <taxon>Pseudomonadati</taxon>
        <taxon>Acidobacteriota</taxon>
        <taxon>Terriglobia</taxon>
        <taxon>Terriglobales</taxon>
        <taxon>Acidobacteriaceae</taxon>
        <taxon>Terriglobus</taxon>
    </lineage>
</organism>
<dbReference type="Pfam" id="PF01022">
    <property type="entry name" value="HTH_5"/>
    <property type="match status" value="1"/>
</dbReference>
<evidence type="ECO:0000313" key="6">
    <source>
        <dbReference type="Proteomes" id="UP000006056"/>
    </source>
</evidence>
<dbReference type="HOGENOM" id="CLU_097806_3_5_0"/>
<dbReference type="PANTHER" id="PTHR33154">
    <property type="entry name" value="TRANSCRIPTIONAL REGULATOR, ARSR FAMILY"/>
    <property type="match status" value="1"/>
</dbReference>
<gene>
    <name evidence="5" type="ordered locus">Terro_0039</name>
</gene>
<dbReference type="KEGG" id="trs:Terro_0039"/>
<reference evidence="5 6" key="1">
    <citation type="submission" date="2012-06" db="EMBL/GenBank/DDBJ databases">
        <title>Complete genome of Terriglobus roseus DSM 18391.</title>
        <authorList>
            <consortium name="US DOE Joint Genome Institute (JGI-PGF)"/>
            <person name="Lucas S."/>
            <person name="Copeland A."/>
            <person name="Lapidus A."/>
            <person name="Glavina del Rio T."/>
            <person name="Dalin E."/>
            <person name="Tice H."/>
            <person name="Bruce D."/>
            <person name="Goodwin L."/>
            <person name="Pitluck S."/>
            <person name="Peters L."/>
            <person name="Mikhailova N."/>
            <person name="Munk A.C.C."/>
            <person name="Kyrpides N."/>
            <person name="Mavromatis K."/>
            <person name="Ivanova N."/>
            <person name="Brettin T."/>
            <person name="Detter J.C."/>
            <person name="Han C."/>
            <person name="Larimer F."/>
            <person name="Land M."/>
            <person name="Hauser L."/>
            <person name="Markowitz V."/>
            <person name="Cheng J.-F."/>
            <person name="Hugenholtz P."/>
            <person name="Woyke T."/>
            <person name="Wu D."/>
            <person name="Brambilla E."/>
            <person name="Klenk H.-P."/>
            <person name="Eisen J.A."/>
        </authorList>
    </citation>
    <scope>NUCLEOTIDE SEQUENCE [LARGE SCALE GENOMIC DNA]</scope>
    <source>
        <strain evidence="6">DSM 18391 / NRRL B-41598 / KBS 63</strain>
    </source>
</reference>
<evidence type="ECO:0000259" key="4">
    <source>
        <dbReference type="PROSITE" id="PS50987"/>
    </source>
</evidence>
<keyword evidence="3" id="KW-0804">Transcription</keyword>
<evidence type="ECO:0000256" key="1">
    <source>
        <dbReference type="ARBA" id="ARBA00023015"/>
    </source>
</evidence>
<dbReference type="InterPro" id="IPR001845">
    <property type="entry name" value="HTH_ArsR_DNA-bd_dom"/>
</dbReference>
<accession>I3ZAX3</accession>
<dbReference type="InterPro" id="IPR011991">
    <property type="entry name" value="ArsR-like_HTH"/>
</dbReference>
<dbReference type="Gene3D" id="1.10.10.10">
    <property type="entry name" value="Winged helix-like DNA-binding domain superfamily/Winged helix DNA-binding domain"/>
    <property type="match status" value="1"/>
</dbReference>
<dbReference type="InterPro" id="IPR051081">
    <property type="entry name" value="HTH_MetalResp_TranReg"/>
</dbReference>
<keyword evidence="6" id="KW-1185">Reference proteome</keyword>
<dbReference type="eggNOG" id="COG0640">
    <property type="taxonomic scope" value="Bacteria"/>
</dbReference>
<dbReference type="SUPFAM" id="SSF46785">
    <property type="entry name" value="Winged helix' DNA-binding domain"/>
    <property type="match status" value="1"/>
</dbReference>
<dbReference type="AlphaFoldDB" id="I3ZAX3"/>
<evidence type="ECO:0000256" key="2">
    <source>
        <dbReference type="ARBA" id="ARBA00023125"/>
    </source>
</evidence>
<feature type="domain" description="HTH arsR-type" evidence="4">
    <location>
        <begin position="15"/>
        <end position="107"/>
    </location>
</feature>
<dbReference type="GO" id="GO:0003677">
    <property type="term" value="F:DNA binding"/>
    <property type="evidence" value="ECO:0007669"/>
    <property type="project" value="UniProtKB-KW"/>
</dbReference>
<dbReference type="EMBL" id="CP003379">
    <property type="protein sequence ID" value="AFL86391.1"/>
    <property type="molecule type" value="Genomic_DNA"/>
</dbReference>
<dbReference type="NCBIfam" id="NF033788">
    <property type="entry name" value="HTH_metalloreg"/>
    <property type="match status" value="1"/>
</dbReference>
<dbReference type="InterPro" id="IPR036390">
    <property type="entry name" value="WH_DNA-bd_sf"/>
</dbReference>
<dbReference type="CDD" id="cd00090">
    <property type="entry name" value="HTH_ARSR"/>
    <property type="match status" value="1"/>
</dbReference>
<dbReference type="GO" id="GO:0003700">
    <property type="term" value="F:DNA-binding transcription factor activity"/>
    <property type="evidence" value="ECO:0007669"/>
    <property type="project" value="InterPro"/>
</dbReference>
<protein>
    <submittedName>
        <fullName evidence="5">Putative transcriptional regulator</fullName>
    </submittedName>
</protein>
<dbReference type="Proteomes" id="UP000006056">
    <property type="component" value="Chromosome"/>
</dbReference>
<keyword evidence="1" id="KW-0805">Transcription regulation</keyword>
<dbReference type="InterPro" id="IPR036388">
    <property type="entry name" value="WH-like_DNA-bd_sf"/>
</dbReference>
<evidence type="ECO:0000313" key="5">
    <source>
        <dbReference type="EMBL" id="AFL86391.1"/>
    </source>
</evidence>
<dbReference type="SMART" id="SM00418">
    <property type="entry name" value="HTH_ARSR"/>
    <property type="match status" value="1"/>
</dbReference>
<dbReference type="PRINTS" id="PR00778">
    <property type="entry name" value="HTHARSR"/>
</dbReference>
<dbReference type="STRING" id="926566.Terro_0039"/>
<sequence>MSKKKDKPEKPAATTIAEDAAAMHAISRALADPRRVEVLRMIACSESTSCMDLRTAMTMNPATLSHHMKQLETAGLIETRRDGKLVRATLRKKTWKSYLAHLKSFAA</sequence>
<dbReference type="PROSITE" id="PS50987">
    <property type="entry name" value="HTH_ARSR_2"/>
    <property type="match status" value="1"/>
</dbReference>